<name>A0A4R5VUW8_9BACI</name>
<evidence type="ECO:0000256" key="1">
    <source>
        <dbReference type="ARBA" id="ARBA00001974"/>
    </source>
</evidence>
<dbReference type="InterPro" id="IPR036188">
    <property type="entry name" value="FAD/NAD-bd_sf"/>
</dbReference>
<sequence>MPENINEPLTIQQMISFIRNGLKKSTVPKRITIVGAGIAGLVAASLLKEAGHHVTILEANSLVGGRIYTIRDPFSNGLYLNAGPMRIPDTHLLTLEYIKKFGLPLNLFINRTTTDILYINGIRTRLNMYEQNPSILNFPVRPNERGKSAEELFNLAFQPIVNFIKKNPKRNWPLIAKEFKNFSLGSFLNSYHYQYGTTFSDGAIDMIDVLLDYEAYMGMSFLEVLREASTFSTNRYYEITGGMDLLPDAFIPQLKENIRLNQRMTKMIQHNNRVTIHSTNQSNLENSSITSDLAIITIPFSVLRFVKIEPFHSFTYYKRRAIREINYMAATKVGIEFKSRFWERHGQYGGKSITDLPIRFTYYPSQGIGSEGPAVVLASYTWSDEALTWNGLSDEDRIQYALKNLAEIFGDQVYSEFIGGTSFSWIDNPYSTGAVVAFDPGQENELFPYITLPEGRVHFAGEHTTLTHGWMQGAIESGIRVANEVNDLPK</sequence>
<dbReference type="PANTHER" id="PTHR10742">
    <property type="entry name" value="FLAVIN MONOAMINE OXIDASE"/>
    <property type="match status" value="1"/>
</dbReference>
<dbReference type="PRINTS" id="PR00757">
    <property type="entry name" value="AMINEOXDASEF"/>
</dbReference>
<evidence type="ECO:0000313" key="6">
    <source>
        <dbReference type="Proteomes" id="UP000295132"/>
    </source>
</evidence>
<dbReference type="AlphaFoldDB" id="A0A4R5VUW8"/>
<accession>A0A4R5VUW8</accession>
<dbReference type="InterPro" id="IPR001613">
    <property type="entry name" value="Flavin_amine_oxidase"/>
</dbReference>
<protein>
    <submittedName>
        <fullName evidence="5">Flavin monoamine oxidase family protein</fullName>
    </submittedName>
</protein>
<dbReference type="SUPFAM" id="SSF51905">
    <property type="entry name" value="FAD/NAD(P)-binding domain"/>
    <property type="match status" value="1"/>
</dbReference>
<dbReference type="PANTHER" id="PTHR10742:SF342">
    <property type="entry name" value="AMINE OXIDASE"/>
    <property type="match status" value="1"/>
</dbReference>
<dbReference type="GO" id="GO:0009063">
    <property type="term" value="P:amino acid catabolic process"/>
    <property type="evidence" value="ECO:0007669"/>
    <property type="project" value="TreeGrafter"/>
</dbReference>
<dbReference type="Proteomes" id="UP000295132">
    <property type="component" value="Unassembled WGS sequence"/>
</dbReference>
<feature type="binding site" evidence="3">
    <location>
        <begin position="58"/>
        <end position="59"/>
    </location>
    <ligand>
        <name>FAD</name>
        <dbReference type="ChEBI" id="CHEBI:57692"/>
    </ligand>
</feature>
<dbReference type="InterPro" id="IPR050281">
    <property type="entry name" value="Flavin_monoamine_oxidase"/>
</dbReference>
<feature type="binding site" evidence="3">
    <location>
        <position position="462"/>
    </location>
    <ligand>
        <name>FAD</name>
        <dbReference type="ChEBI" id="CHEBI:57692"/>
    </ligand>
</feature>
<feature type="domain" description="Amine oxidase" evidence="4">
    <location>
        <begin position="38"/>
        <end position="485"/>
    </location>
</feature>
<evidence type="ECO:0000313" key="5">
    <source>
        <dbReference type="EMBL" id="TDK62968.1"/>
    </source>
</evidence>
<evidence type="ECO:0000256" key="2">
    <source>
        <dbReference type="ARBA" id="ARBA00023002"/>
    </source>
</evidence>
<organism evidence="5 6">
    <name type="scientific">Bacillus salipaludis</name>
    <dbReference type="NCBI Taxonomy" id="2547811"/>
    <lineage>
        <taxon>Bacteria</taxon>
        <taxon>Bacillati</taxon>
        <taxon>Bacillota</taxon>
        <taxon>Bacilli</taxon>
        <taxon>Bacillales</taxon>
        <taxon>Bacillaceae</taxon>
        <taxon>Bacillus</taxon>
    </lineage>
</organism>
<reference evidence="5 6" key="1">
    <citation type="submission" date="2019-03" db="EMBL/GenBank/DDBJ databases">
        <title>Bacillus niacini sp. nov. a Nicotinate-Metabolizing Mesophile Isolated from Soil.</title>
        <authorList>
            <person name="Zhang G."/>
        </authorList>
    </citation>
    <scope>NUCLEOTIDE SEQUENCE [LARGE SCALE GENOMIC DNA]</scope>
    <source>
        <strain evidence="5 6">WN066</strain>
    </source>
</reference>
<comment type="caution">
    <text evidence="5">The sequence shown here is derived from an EMBL/GenBank/DDBJ whole genome shotgun (WGS) entry which is preliminary data.</text>
</comment>
<feature type="binding site" evidence="3">
    <location>
        <position position="86"/>
    </location>
    <ligand>
        <name>substrate</name>
    </ligand>
</feature>
<dbReference type="Gene3D" id="1.10.405.10">
    <property type="entry name" value="Guanine Nucleotide Dissociation Inhibitor, domain 1"/>
    <property type="match status" value="1"/>
</dbReference>
<comment type="cofactor">
    <cofactor evidence="1">
        <name>FAD</name>
        <dbReference type="ChEBI" id="CHEBI:57692"/>
    </cofactor>
</comment>
<dbReference type="Pfam" id="PF01593">
    <property type="entry name" value="Amino_oxidase"/>
    <property type="match status" value="1"/>
</dbReference>
<dbReference type="SUPFAM" id="SSF54373">
    <property type="entry name" value="FAD-linked reductases, C-terminal domain"/>
    <property type="match status" value="1"/>
</dbReference>
<evidence type="ECO:0000259" key="4">
    <source>
        <dbReference type="Pfam" id="PF01593"/>
    </source>
</evidence>
<evidence type="ECO:0000256" key="3">
    <source>
        <dbReference type="PIRSR" id="PIRSR601613-1"/>
    </source>
</evidence>
<dbReference type="InterPro" id="IPR002937">
    <property type="entry name" value="Amino_oxidase"/>
</dbReference>
<keyword evidence="2" id="KW-0560">Oxidoreductase</keyword>
<dbReference type="Gene3D" id="3.50.50.60">
    <property type="entry name" value="FAD/NAD(P)-binding domain"/>
    <property type="match status" value="1"/>
</dbReference>
<feature type="binding site" evidence="3">
    <location>
        <begin position="83"/>
        <end position="86"/>
    </location>
    <ligand>
        <name>FAD</name>
        <dbReference type="ChEBI" id="CHEBI:57692"/>
    </ligand>
</feature>
<dbReference type="GO" id="GO:0001716">
    <property type="term" value="F:L-amino-acid oxidase activity"/>
    <property type="evidence" value="ECO:0007669"/>
    <property type="project" value="TreeGrafter"/>
</dbReference>
<proteinExistence type="predicted"/>
<dbReference type="EMBL" id="SMYO01000003">
    <property type="protein sequence ID" value="TDK62968.1"/>
    <property type="molecule type" value="Genomic_DNA"/>
</dbReference>
<dbReference type="Gene3D" id="3.90.660.10">
    <property type="match status" value="1"/>
</dbReference>
<gene>
    <name evidence="5" type="ORF">E2K98_05765</name>
</gene>